<comment type="caution">
    <text evidence="3">The sequence shown here is derived from an EMBL/GenBank/DDBJ whole genome shotgun (WGS) entry which is preliminary data.</text>
</comment>
<keyword evidence="4" id="KW-1185">Reference proteome</keyword>
<gene>
    <name evidence="3" type="ORF">NCGR_LOCUS61687</name>
</gene>
<dbReference type="Pfam" id="PF22932">
    <property type="entry name" value="Ubiq_DUF_assoc"/>
    <property type="match status" value="1"/>
</dbReference>
<name>A0A811S9U7_9POAL</name>
<proteinExistence type="predicted"/>
<sequence>MPPRWVSLSPVATPNGPIEFAATAPSSATTKGPTRAPSCGGPSGWSTTRLRRGHDFNRNLRANGRFRFWHTAVTVDTNEGRWTTMMHWTGAAYGRYLAVAHEDEVPPSGHRGVQRDYNLPDLDPSFMWTPYRVEAGQNYVRLHNDDQRCLRANGRRRYWNKLVTVDVRNGDETTMMQWSVEAIPSTPDPLPLPPPPQPPIHVRRGLFRRRCMHQHPERRIWHFRLGDDGNPDSDDWPSFFSHDNSVANLRAQVARLEHDDNITLGVGAGYNARVIPLVTNLPNNADPMQIIVYTTGSPGENSAAFAVVCAALVICFSPFQHVRCIELPACNGSVDSKFCNI</sequence>
<protein>
    <recommendedName>
        <fullName evidence="2">DUF569 domain-containing protein</fullName>
    </recommendedName>
</protein>
<dbReference type="Proteomes" id="UP000604825">
    <property type="component" value="Unassembled WGS sequence"/>
</dbReference>
<evidence type="ECO:0000313" key="3">
    <source>
        <dbReference type="EMBL" id="CAD6337589.1"/>
    </source>
</evidence>
<organism evidence="3 4">
    <name type="scientific">Miscanthus lutarioriparius</name>
    <dbReference type="NCBI Taxonomy" id="422564"/>
    <lineage>
        <taxon>Eukaryota</taxon>
        <taxon>Viridiplantae</taxon>
        <taxon>Streptophyta</taxon>
        <taxon>Embryophyta</taxon>
        <taxon>Tracheophyta</taxon>
        <taxon>Spermatophyta</taxon>
        <taxon>Magnoliopsida</taxon>
        <taxon>Liliopsida</taxon>
        <taxon>Poales</taxon>
        <taxon>Poaceae</taxon>
        <taxon>PACMAD clade</taxon>
        <taxon>Panicoideae</taxon>
        <taxon>Andropogonodae</taxon>
        <taxon>Andropogoneae</taxon>
        <taxon>Saccharinae</taxon>
        <taxon>Miscanthus</taxon>
    </lineage>
</organism>
<evidence type="ECO:0000256" key="1">
    <source>
        <dbReference type="SAM" id="MobiDB-lite"/>
    </source>
</evidence>
<evidence type="ECO:0000259" key="2">
    <source>
        <dbReference type="Pfam" id="PF22932"/>
    </source>
</evidence>
<dbReference type="PANTHER" id="PTHR31205:SF25">
    <property type="entry name" value="DUF569 DOMAIN-CONTAINING PROTEIN"/>
    <property type="match status" value="1"/>
</dbReference>
<evidence type="ECO:0000313" key="4">
    <source>
        <dbReference type="Proteomes" id="UP000604825"/>
    </source>
</evidence>
<dbReference type="AlphaFoldDB" id="A0A811S9U7"/>
<feature type="region of interest" description="Disordered" evidence="1">
    <location>
        <begin position="25"/>
        <end position="47"/>
    </location>
</feature>
<dbReference type="EMBL" id="CAJGYO010000018">
    <property type="protein sequence ID" value="CAD6337589.1"/>
    <property type="molecule type" value="Genomic_DNA"/>
</dbReference>
<dbReference type="InterPro" id="IPR054726">
    <property type="entry name" value="Ubiq_DUF569-assoc"/>
</dbReference>
<reference evidence="3" key="1">
    <citation type="submission" date="2020-10" db="EMBL/GenBank/DDBJ databases">
        <authorList>
            <person name="Han B."/>
            <person name="Lu T."/>
            <person name="Zhao Q."/>
            <person name="Huang X."/>
            <person name="Zhao Y."/>
        </authorList>
    </citation>
    <scope>NUCLEOTIDE SEQUENCE</scope>
</reference>
<dbReference type="PANTHER" id="PTHR31205">
    <property type="entry name" value="ACTIN CROSS-LINKING PROTEIN (DUF569)"/>
    <property type="match status" value="1"/>
</dbReference>
<feature type="domain" description="DUF569" evidence="2">
    <location>
        <begin position="216"/>
        <end position="293"/>
    </location>
</feature>
<accession>A0A811S9U7</accession>